<evidence type="ECO:0000313" key="2">
    <source>
        <dbReference type="Proteomes" id="UP000292082"/>
    </source>
</evidence>
<evidence type="ECO:0000313" key="1">
    <source>
        <dbReference type="EMBL" id="TBU63053.1"/>
    </source>
</evidence>
<dbReference type="AlphaFoldDB" id="A0A4Q9Q6F4"/>
<keyword evidence="2" id="KW-1185">Reference proteome</keyword>
<organism evidence="1 2">
    <name type="scientific">Dichomitus squalens</name>
    <dbReference type="NCBI Taxonomy" id="114155"/>
    <lineage>
        <taxon>Eukaryota</taxon>
        <taxon>Fungi</taxon>
        <taxon>Dikarya</taxon>
        <taxon>Basidiomycota</taxon>
        <taxon>Agaricomycotina</taxon>
        <taxon>Agaricomycetes</taxon>
        <taxon>Polyporales</taxon>
        <taxon>Polyporaceae</taxon>
        <taxon>Dichomitus</taxon>
    </lineage>
</organism>
<proteinExistence type="predicted"/>
<reference evidence="1 2" key="1">
    <citation type="submission" date="2019-01" db="EMBL/GenBank/DDBJ databases">
        <title>Draft genome sequences of three monokaryotic isolates of the white-rot basidiomycete fungus Dichomitus squalens.</title>
        <authorList>
            <consortium name="DOE Joint Genome Institute"/>
            <person name="Lopez S.C."/>
            <person name="Andreopoulos B."/>
            <person name="Pangilinan J."/>
            <person name="Lipzen A."/>
            <person name="Riley R."/>
            <person name="Ahrendt S."/>
            <person name="Ng V."/>
            <person name="Barry K."/>
            <person name="Daum C."/>
            <person name="Grigoriev I.V."/>
            <person name="Hilden K.S."/>
            <person name="Makela M.R."/>
            <person name="de Vries R.P."/>
        </authorList>
    </citation>
    <scope>NUCLEOTIDE SEQUENCE [LARGE SCALE GENOMIC DNA]</scope>
    <source>
        <strain evidence="1 2">CBS 464.89</strain>
    </source>
</reference>
<protein>
    <submittedName>
        <fullName evidence="1">Uncharacterized protein</fullName>
    </submittedName>
</protein>
<gene>
    <name evidence="1" type="ORF">BD310DRAFT_666137</name>
</gene>
<name>A0A4Q9Q6F4_9APHY</name>
<accession>A0A4Q9Q6F4</accession>
<sequence>MWMDMLTVAHCHWTSDAPVRGYETRPTLMLPVLACALVSGLENTSASGSYRYHLWRVPISGPRENTAYMLMRLQKQSPWIDQIHYQDATVGYLSRILICAL</sequence>
<dbReference type="EMBL" id="ML145091">
    <property type="protein sequence ID" value="TBU63053.1"/>
    <property type="molecule type" value="Genomic_DNA"/>
</dbReference>
<dbReference type="Proteomes" id="UP000292082">
    <property type="component" value="Unassembled WGS sequence"/>
</dbReference>